<keyword evidence="2" id="KW-1133">Transmembrane helix</keyword>
<name>A0A1Y2CQT9_9FUNG</name>
<proteinExistence type="predicted"/>
<feature type="region of interest" description="Disordered" evidence="1">
    <location>
        <begin position="674"/>
        <end position="776"/>
    </location>
</feature>
<feature type="region of interest" description="Disordered" evidence="1">
    <location>
        <begin position="445"/>
        <end position="555"/>
    </location>
</feature>
<feature type="transmembrane region" description="Helical" evidence="2">
    <location>
        <begin position="375"/>
        <end position="397"/>
    </location>
</feature>
<keyword evidence="2" id="KW-0472">Membrane</keyword>
<evidence type="ECO:0000259" key="4">
    <source>
        <dbReference type="PROSITE" id="PS50213"/>
    </source>
</evidence>
<feature type="chain" id="PRO_5011009589" description="FAS1 domain-containing protein" evidence="3">
    <location>
        <begin position="20"/>
        <end position="776"/>
    </location>
</feature>
<dbReference type="PROSITE" id="PS50213">
    <property type="entry name" value="FAS1"/>
    <property type="match status" value="2"/>
</dbReference>
<dbReference type="InterPro" id="IPR050904">
    <property type="entry name" value="Adhesion/Biosynth-related"/>
</dbReference>
<dbReference type="OrthoDB" id="275177at2759"/>
<reference evidence="5 6" key="1">
    <citation type="submission" date="2016-07" db="EMBL/GenBank/DDBJ databases">
        <title>Pervasive Adenine N6-methylation of Active Genes in Fungi.</title>
        <authorList>
            <consortium name="DOE Joint Genome Institute"/>
            <person name="Mondo S.J."/>
            <person name="Dannebaum R.O."/>
            <person name="Kuo R.C."/>
            <person name="Labutti K."/>
            <person name="Haridas S."/>
            <person name="Kuo A."/>
            <person name="Salamov A."/>
            <person name="Ahrendt S.R."/>
            <person name="Lipzen A."/>
            <person name="Sullivan W."/>
            <person name="Andreopoulos W.B."/>
            <person name="Clum A."/>
            <person name="Lindquist E."/>
            <person name="Daum C."/>
            <person name="Ramamoorthy G.K."/>
            <person name="Gryganskyi A."/>
            <person name="Culley D."/>
            <person name="Magnuson J.K."/>
            <person name="James T.Y."/>
            <person name="O'Malley M.A."/>
            <person name="Stajich J.E."/>
            <person name="Spatafora J.W."/>
            <person name="Visel A."/>
            <person name="Grigoriev I.V."/>
        </authorList>
    </citation>
    <scope>NUCLEOTIDE SEQUENCE [LARGE SCALE GENOMIC DNA]</scope>
    <source>
        <strain evidence="5 6">JEL800</strain>
    </source>
</reference>
<feature type="compositionally biased region" description="Low complexity" evidence="1">
    <location>
        <begin position="495"/>
        <end position="504"/>
    </location>
</feature>
<organism evidence="5 6">
    <name type="scientific">Rhizoclosmatium globosum</name>
    <dbReference type="NCBI Taxonomy" id="329046"/>
    <lineage>
        <taxon>Eukaryota</taxon>
        <taxon>Fungi</taxon>
        <taxon>Fungi incertae sedis</taxon>
        <taxon>Chytridiomycota</taxon>
        <taxon>Chytridiomycota incertae sedis</taxon>
        <taxon>Chytridiomycetes</taxon>
        <taxon>Chytridiales</taxon>
        <taxon>Chytriomycetaceae</taxon>
        <taxon>Rhizoclosmatium</taxon>
    </lineage>
</organism>
<dbReference type="AlphaFoldDB" id="A0A1Y2CQT9"/>
<dbReference type="STRING" id="329046.A0A1Y2CQT9"/>
<evidence type="ECO:0000256" key="3">
    <source>
        <dbReference type="SAM" id="SignalP"/>
    </source>
</evidence>
<dbReference type="SUPFAM" id="SSF82153">
    <property type="entry name" value="FAS1 domain"/>
    <property type="match status" value="2"/>
</dbReference>
<evidence type="ECO:0000313" key="5">
    <source>
        <dbReference type="EMBL" id="ORY49327.1"/>
    </source>
</evidence>
<gene>
    <name evidence="5" type="ORF">BCR33DRAFT_713692</name>
</gene>
<dbReference type="Gene3D" id="2.30.180.10">
    <property type="entry name" value="FAS1 domain"/>
    <property type="match status" value="2"/>
</dbReference>
<dbReference type="InterPro" id="IPR000782">
    <property type="entry name" value="FAS1_domain"/>
</dbReference>
<keyword evidence="6" id="KW-1185">Reference proteome</keyword>
<keyword evidence="3" id="KW-0732">Signal</keyword>
<dbReference type="PANTHER" id="PTHR10900:SF77">
    <property type="entry name" value="FI19380P1"/>
    <property type="match status" value="1"/>
</dbReference>
<dbReference type="InterPro" id="IPR036378">
    <property type="entry name" value="FAS1_dom_sf"/>
</dbReference>
<dbReference type="GO" id="GO:0005615">
    <property type="term" value="C:extracellular space"/>
    <property type="evidence" value="ECO:0007669"/>
    <property type="project" value="TreeGrafter"/>
</dbReference>
<keyword evidence="2" id="KW-0812">Transmembrane</keyword>
<comment type="caution">
    <text evidence="5">The sequence shown here is derived from an EMBL/GenBank/DDBJ whole genome shotgun (WGS) entry which is preliminary data.</text>
</comment>
<evidence type="ECO:0000256" key="1">
    <source>
        <dbReference type="SAM" id="MobiDB-lite"/>
    </source>
</evidence>
<sequence length="776" mass="82490">MTAILILVAVAAAAVNAQAVTTQTGSIVSAVAGIPECASFSKFLSESKTNTYMAQIFPNLTFAEGDKNPPAYYTVLAYTDTASNALAAQNNAASALLTTPNNRAALMTYHIIPNKVIDFNASSSFSPFVPTALSRYGNGFDNLGFGQNQNIGVKVVNGVGVFTTGLVTGTVLKSIKTDYGIIHVIDTVMSIPTDIVSIYSSLLLTDYGSWMKATNLSAAIKPIQGVTVLIPAQGGIPRFLTANNNGNDVSLALKQSILQYQIIPGVFYSNQIASSKQGDLAKNTAQQTYFNGQVIYATDATTFAPTSTSNSKIVIQTPDILFDSGVIHIVDSVLLPPSVSNAQTAPVPSPLAQIYPPGLDPNAGPPLGNDVPVGAIVGGVAAGLVLIGVAWGLYVVIRRRRLIAQLEQEKYMRQMEMNEYYQQNGGAGDIESGAGGAVYQVPLKATAEEDEEEEEDDEDEEEEEEESENVKASYDQIMQYRRAQWAADDPKRKSVSSSNKRSSVAIDTKRNSKRLSGNVSDELSSAASNASAGPTRTDSRANLINGSSDKRNSTASFNYSKRMSTASNNGWDVPPVVITDVKEAKKEAVRNSWWSATGVGGNTHDAAVLEAQAIREEQRKSWWSGSGEVQEVLHDLESRRGSVIFDKRKSTASSFADRRRSNGALSVYSQAIAGDSSAQQGGEVEYVNPKDPRRSVASNLALSDKRKSWKPARASGLVDGSAVEEGGKKKGKRPSKDVTAEYSSALAGGNNDSKAPPKPDDDAAGSSALAFVVGSN</sequence>
<accession>A0A1Y2CQT9</accession>
<feature type="domain" description="FAS1" evidence="4">
    <location>
        <begin position="191"/>
        <end position="334"/>
    </location>
</feature>
<dbReference type="Proteomes" id="UP000193642">
    <property type="component" value="Unassembled WGS sequence"/>
</dbReference>
<feature type="domain" description="FAS1" evidence="4">
    <location>
        <begin position="24"/>
        <end position="189"/>
    </location>
</feature>
<evidence type="ECO:0000313" key="6">
    <source>
        <dbReference type="Proteomes" id="UP000193642"/>
    </source>
</evidence>
<protein>
    <recommendedName>
        <fullName evidence="4">FAS1 domain-containing protein</fullName>
    </recommendedName>
</protein>
<feature type="signal peptide" evidence="3">
    <location>
        <begin position="1"/>
        <end position="19"/>
    </location>
</feature>
<dbReference type="Pfam" id="PF02469">
    <property type="entry name" value="Fasciclin"/>
    <property type="match status" value="2"/>
</dbReference>
<feature type="compositionally biased region" description="Polar residues" evidence="1">
    <location>
        <begin position="514"/>
        <end position="555"/>
    </location>
</feature>
<feature type="compositionally biased region" description="Acidic residues" evidence="1">
    <location>
        <begin position="448"/>
        <end position="467"/>
    </location>
</feature>
<dbReference type="EMBL" id="MCGO01000009">
    <property type="protein sequence ID" value="ORY49327.1"/>
    <property type="molecule type" value="Genomic_DNA"/>
</dbReference>
<dbReference type="SMART" id="SM00554">
    <property type="entry name" value="FAS1"/>
    <property type="match status" value="2"/>
</dbReference>
<dbReference type="PANTHER" id="PTHR10900">
    <property type="entry name" value="PERIOSTIN-RELATED"/>
    <property type="match status" value="1"/>
</dbReference>
<evidence type="ECO:0000256" key="2">
    <source>
        <dbReference type="SAM" id="Phobius"/>
    </source>
</evidence>